<protein>
    <submittedName>
        <fullName evidence="2">Uncharacterized protein</fullName>
    </submittedName>
</protein>
<sequence length="135" mass="14910">MPSVPPISLPTPLSSGPTPNRKLLPCTRSFVEFLKSGWSPDESALASLLKASSRLPDRARLSRPLSGAPYSGFSHNHVFDSRPPRRSPPSVRPSLVSLRRRCTHVEFHHVGLCLPCRYRECFVLFVAVLGVAQPL</sequence>
<feature type="region of interest" description="Disordered" evidence="1">
    <location>
        <begin position="1"/>
        <end position="21"/>
    </location>
</feature>
<evidence type="ECO:0000313" key="3">
    <source>
        <dbReference type="Proteomes" id="UP000092600"/>
    </source>
</evidence>
<organism evidence="2 3">
    <name type="scientific">Ananas comosus</name>
    <name type="common">Pineapple</name>
    <name type="synonym">Ananas ananas</name>
    <dbReference type="NCBI Taxonomy" id="4615"/>
    <lineage>
        <taxon>Eukaryota</taxon>
        <taxon>Viridiplantae</taxon>
        <taxon>Streptophyta</taxon>
        <taxon>Embryophyta</taxon>
        <taxon>Tracheophyta</taxon>
        <taxon>Spermatophyta</taxon>
        <taxon>Magnoliopsida</taxon>
        <taxon>Liliopsida</taxon>
        <taxon>Poales</taxon>
        <taxon>Bromeliaceae</taxon>
        <taxon>Bromelioideae</taxon>
        <taxon>Ananas</taxon>
    </lineage>
</organism>
<feature type="compositionally biased region" description="Low complexity" evidence="1">
    <location>
        <begin position="10"/>
        <end position="19"/>
    </location>
</feature>
<dbReference type="AlphaFoldDB" id="A0A199V1S0"/>
<dbReference type="EMBL" id="LSRQ01003757">
    <property type="protein sequence ID" value="OAY70836.1"/>
    <property type="molecule type" value="Genomic_DNA"/>
</dbReference>
<gene>
    <name evidence="2" type="ORF">ACMD2_25993</name>
</gene>
<name>A0A199V1S0_ANACO</name>
<reference evidence="2 3" key="1">
    <citation type="journal article" date="2016" name="DNA Res.">
        <title>The draft genome of MD-2 pineapple using hybrid error correction of long reads.</title>
        <authorList>
            <person name="Redwan R.M."/>
            <person name="Saidin A."/>
            <person name="Kumar S.V."/>
        </authorList>
    </citation>
    <scope>NUCLEOTIDE SEQUENCE [LARGE SCALE GENOMIC DNA]</scope>
    <source>
        <strain evidence="3">cv. MD2</strain>
        <tissue evidence="2">Leaf</tissue>
    </source>
</reference>
<comment type="caution">
    <text evidence="2">The sequence shown here is derived from an EMBL/GenBank/DDBJ whole genome shotgun (WGS) entry which is preliminary data.</text>
</comment>
<feature type="region of interest" description="Disordered" evidence="1">
    <location>
        <begin position="66"/>
        <end position="93"/>
    </location>
</feature>
<proteinExistence type="predicted"/>
<evidence type="ECO:0000256" key="1">
    <source>
        <dbReference type="SAM" id="MobiDB-lite"/>
    </source>
</evidence>
<evidence type="ECO:0000313" key="2">
    <source>
        <dbReference type="EMBL" id="OAY70836.1"/>
    </source>
</evidence>
<accession>A0A199V1S0</accession>
<dbReference type="Proteomes" id="UP000092600">
    <property type="component" value="Unassembled WGS sequence"/>
</dbReference>